<feature type="transmembrane region" description="Helical" evidence="8">
    <location>
        <begin position="206"/>
        <end position="226"/>
    </location>
</feature>
<keyword evidence="11" id="KW-1185">Reference proteome</keyword>
<feature type="transmembrane region" description="Helical" evidence="8">
    <location>
        <begin position="337"/>
        <end position="358"/>
    </location>
</feature>
<feature type="transmembrane region" description="Helical" evidence="8">
    <location>
        <begin position="93"/>
        <end position="124"/>
    </location>
</feature>
<keyword evidence="7 8" id="KW-0472">Membrane</keyword>
<keyword evidence="4 10" id="KW-0808">Transferase</keyword>
<organism evidence="10 11">
    <name type="scientific">Prevotella heparinolytica</name>
    <dbReference type="NCBI Taxonomy" id="28113"/>
    <lineage>
        <taxon>Bacteria</taxon>
        <taxon>Pseudomonadati</taxon>
        <taxon>Bacteroidota</taxon>
        <taxon>Bacteroidia</taxon>
        <taxon>Bacteroidales</taxon>
        <taxon>Bacteroidaceae</taxon>
        <taxon>Bacteroides</taxon>
    </lineage>
</organism>
<feature type="transmembrane region" description="Helical" evidence="8">
    <location>
        <begin position="444"/>
        <end position="463"/>
    </location>
</feature>
<dbReference type="InterPro" id="IPR038731">
    <property type="entry name" value="RgtA/B/C-like"/>
</dbReference>
<dbReference type="GO" id="GO:0009103">
    <property type="term" value="P:lipopolysaccharide biosynthetic process"/>
    <property type="evidence" value="ECO:0007669"/>
    <property type="project" value="UniProtKB-ARBA"/>
</dbReference>
<evidence type="ECO:0000256" key="3">
    <source>
        <dbReference type="ARBA" id="ARBA00022676"/>
    </source>
</evidence>
<accession>A0A3P2A2B2</accession>
<feature type="domain" description="Glycosyltransferase RgtA/B/C/D-like" evidence="9">
    <location>
        <begin position="64"/>
        <end position="221"/>
    </location>
</feature>
<name>A0A3P2A2B2_9BACE</name>
<evidence type="ECO:0000256" key="5">
    <source>
        <dbReference type="ARBA" id="ARBA00022692"/>
    </source>
</evidence>
<evidence type="ECO:0000313" key="11">
    <source>
        <dbReference type="Proteomes" id="UP000279562"/>
    </source>
</evidence>
<sequence>MKSFSLRDVALGLLLISIVTIIPFLGLSEYHTKGEPRESIVSLSMIESGNWISPRNNGGELAYKPPFFHWSVAALSLLNGGEVTEMTSRMPSAIALIAMVFFGFLFFAKRTSMGIALLAAFISLTNFELHRAGMNCRVDMVLTALTVGALYAFYRWHEKGMHGVPWLAVLLMSLGTLTKGPVGSLIPCLVMGVFLLLRNVSFLRAFLWMLACGTLSLLLPLGWYVAAYQQGGEEFLALVMEENFGRMTNTMSYESCVNPWYYNLITLVAGYVPWTLLLVFSLFTLPWRKCRVSLKPFQWWKWTTEKIRQMNSVDLFAATSIVIIFLFYCFPQSKRSVYLMPIYPFIAYFIARCIFLWAEKKKWVIKAYEGTLAVVALLLFVCFLIVKLGLIPDTVFHGRHADKNIQMLHALQAVGGLSWLLIAIPTSLAVVWWIYSKHLVGSKALVLLVALLMSIYISLDGAYQPAVLNVKSVKGIAAEINQVAPEEEGTLYEFISEGVFAAGDPLHFFEVNFYLRNRIGNFYKERPTDGFLLIRVDDVEKFFPQFEEEGYRFEKRYQSSKKVVGQIAEVYRFTKESASSPSSDRYIQNGESGN</sequence>
<dbReference type="GO" id="GO:0005886">
    <property type="term" value="C:plasma membrane"/>
    <property type="evidence" value="ECO:0007669"/>
    <property type="project" value="UniProtKB-SubCell"/>
</dbReference>
<dbReference type="PANTHER" id="PTHR33908:SF3">
    <property type="entry name" value="UNDECAPRENYL PHOSPHATE-ALPHA-4-AMINO-4-DEOXY-L-ARABINOSE ARABINOSYL TRANSFERASE"/>
    <property type="match status" value="1"/>
</dbReference>
<evidence type="ECO:0000313" key="10">
    <source>
        <dbReference type="EMBL" id="RRD89574.1"/>
    </source>
</evidence>
<keyword evidence="6 8" id="KW-1133">Transmembrane helix</keyword>
<evidence type="ECO:0000256" key="1">
    <source>
        <dbReference type="ARBA" id="ARBA00004651"/>
    </source>
</evidence>
<feature type="transmembrane region" description="Helical" evidence="8">
    <location>
        <begin position="9"/>
        <end position="27"/>
    </location>
</feature>
<evidence type="ECO:0000256" key="7">
    <source>
        <dbReference type="ARBA" id="ARBA00023136"/>
    </source>
</evidence>
<comment type="subcellular location">
    <subcellularLocation>
        <location evidence="1">Cell membrane</location>
        <topology evidence="1">Multi-pass membrane protein</topology>
    </subcellularLocation>
</comment>
<dbReference type="RefSeq" id="WP_125239550.1">
    <property type="nucleotide sequence ID" value="NZ_RQYF01000049.1"/>
</dbReference>
<evidence type="ECO:0000256" key="8">
    <source>
        <dbReference type="SAM" id="Phobius"/>
    </source>
</evidence>
<protein>
    <submittedName>
        <fullName evidence="10">Dolichyl-phosphate-mannose--protein mannosyltransferase</fullName>
    </submittedName>
</protein>
<dbReference type="InterPro" id="IPR050297">
    <property type="entry name" value="LipidA_mod_glycosyltrf_83"/>
</dbReference>
<dbReference type="Pfam" id="PF13231">
    <property type="entry name" value="PMT_2"/>
    <property type="match status" value="1"/>
</dbReference>
<feature type="transmembrane region" description="Helical" evidence="8">
    <location>
        <begin position="313"/>
        <end position="331"/>
    </location>
</feature>
<proteinExistence type="predicted"/>
<evidence type="ECO:0000256" key="2">
    <source>
        <dbReference type="ARBA" id="ARBA00022475"/>
    </source>
</evidence>
<keyword evidence="3 10" id="KW-0328">Glycosyltransferase</keyword>
<gene>
    <name evidence="10" type="ORF">EII33_09745</name>
</gene>
<dbReference type="GO" id="GO:0010041">
    <property type="term" value="P:response to iron(III) ion"/>
    <property type="evidence" value="ECO:0007669"/>
    <property type="project" value="TreeGrafter"/>
</dbReference>
<dbReference type="AlphaFoldDB" id="A0A3P2A2B2"/>
<feature type="transmembrane region" description="Helical" evidence="8">
    <location>
        <begin position="370"/>
        <end position="390"/>
    </location>
</feature>
<dbReference type="Proteomes" id="UP000279562">
    <property type="component" value="Unassembled WGS sequence"/>
</dbReference>
<feature type="transmembrane region" description="Helical" evidence="8">
    <location>
        <begin position="166"/>
        <end position="197"/>
    </location>
</feature>
<comment type="caution">
    <text evidence="10">The sequence shown here is derived from an EMBL/GenBank/DDBJ whole genome shotgun (WGS) entry which is preliminary data.</text>
</comment>
<feature type="transmembrane region" description="Helical" evidence="8">
    <location>
        <begin position="410"/>
        <end position="435"/>
    </location>
</feature>
<dbReference type="GO" id="GO:0016763">
    <property type="term" value="F:pentosyltransferase activity"/>
    <property type="evidence" value="ECO:0007669"/>
    <property type="project" value="TreeGrafter"/>
</dbReference>
<feature type="transmembrane region" description="Helical" evidence="8">
    <location>
        <begin position="260"/>
        <end position="285"/>
    </location>
</feature>
<keyword evidence="5 8" id="KW-0812">Transmembrane</keyword>
<evidence type="ECO:0000259" key="9">
    <source>
        <dbReference type="Pfam" id="PF13231"/>
    </source>
</evidence>
<dbReference type="EMBL" id="RQYF01000049">
    <property type="protein sequence ID" value="RRD89574.1"/>
    <property type="molecule type" value="Genomic_DNA"/>
</dbReference>
<evidence type="ECO:0000256" key="6">
    <source>
        <dbReference type="ARBA" id="ARBA00022989"/>
    </source>
</evidence>
<dbReference type="PANTHER" id="PTHR33908">
    <property type="entry name" value="MANNOSYLTRANSFERASE YKCB-RELATED"/>
    <property type="match status" value="1"/>
</dbReference>
<keyword evidence="2" id="KW-1003">Cell membrane</keyword>
<evidence type="ECO:0000256" key="4">
    <source>
        <dbReference type="ARBA" id="ARBA00022679"/>
    </source>
</evidence>
<reference evidence="10 11" key="1">
    <citation type="submission" date="2018-11" db="EMBL/GenBank/DDBJ databases">
        <title>Genomes From Bacteria Associated with the Canine Oral Cavity: a Test Case for Automated Genome-Based Taxonomic Assignment.</title>
        <authorList>
            <person name="Coil D.A."/>
            <person name="Jospin G."/>
            <person name="Darling A.E."/>
            <person name="Wallis C."/>
            <person name="Davis I.J."/>
            <person name="Harris S."/>
            <person name="Eisen J.A."/>
            <person name="Holcombe L.J."/>
            <person name="O'Flynn C."/>
        </authorList>
    </citation>
    <scope>NUCLEOTIDE SEQUENCE [LARGE SCALE GENOMIC DNA]</scope>
    <source>
        <strain evidence="10 11">OH1047_COT-310</strain>
    </source>
</reference>
<feature type="transmembrane region" description="Helical" evidence="8">
    <location>
        <begin position="136"/>
        <end position="154"/>
    </location>
</feature>